<sequence>MNDLARVAGGGDIAHGADGTMLIPPPARERCLFGEVVRPRHPHAATLRRFDAEAARAVPDVVAVVARANFLAVVARSPAQAAAGAAALRPVWSEAGGRTEQRVPRRRRVVASHGDAASALAAASMQLEQDYRWPLAGIAPPAATAIADWRDGELRVWLPDSRPGALRAELAKLLGIAETAVALICWHDGADMADMAAMAAMADMADMADVSGAAARASVSHHAAADAALLAQAVGGPVRVRFDAAAFDDATGWITTRIASATTGGEPDGEAAAISAYQVTATAMPVQARPLASIQTGTPSAVSDVGGSDDAGLVPPYRIDHLEAVSADMAPTAAAIAINPLAGAVAQVFARESHLDEAAALAGVDPVALRLNHLQDERGAALVRQVARQAGWQAPAQRSVSRAASGDASAGVRRGRGFAYASVVDADGAQPTHSWAAWVADVEVDAFSGEVSVTRVTLGHDSAVSTSTPSPSSLPSPSPGRTQAAAPALEHDIAEATRQLTAQAPSFDRWATAADAATALPAAVGTLAPEVRVVGGLTTTAGLRGSAAATLPAAAAIANAIFDATGVRLREPPFSGERVRLALAGEHTEDAPARRKRQWLIAAGAAIAGLCATVMPWRSAIAPVAPPEPGFYSAATIERGRLVAAAGDCAVCHTAPNGAKNAGGLPLETPFGTIYSTNITPDVDTGIGNWSYAAFERAMREGVHRDGRRLYPAFPYTAFAKISEGDMRALYAYLMSAEPVHAPAPKTELAFPFNLRPLMAGWNLLFHRNEPFQPDPSRSVQWNRGAYLAEGLGHCSACHSPRNAFGAEKGGRAYLTGGEAEGWEAPALTSLSRAPIPWTEEDLFQYLRTGYSSRHGAAAGPMAPVVEELAQLPESDVRAIAHYVASFNAPPPDAATLDRQARVLEQRSATLARTMTGPADRLYQSACAVCHQSDQGVPMFGAKPSLALNTNLHGDKPDNVIQAVLKGIPAPSSNALGDMPSFADSFDDRQVAELVHYLRARFAPDKPAWQGVDEAVARIRGSASTGAKVVHGANGANGAHHGQ</sequence>
<dbReference type="SUPFAM" id="SSF56003">
    <property type="entry name" value="Molybdenum cofactor-binding domain"/>
    <property type="match status" value="1"/>
</dbReference>
<dbReference type="PANTHER" id="PTHR35008:SF8">
    <property type="entry name" value="ALCOHOL DEHYDROGENASE CYTOCHROME C SUBUNIT"/>
    <property type="match status" value="1"/>
</dbReference>
<accession>A0A5M8A3Z7</accession>
<dbReference type="GO" id="GO:0009055">
    <property type="term" value="F:electron transfer activity"/>
    <property type="evidence" value="ECO:0007669"/>
    <property type="project" value="InterPro"/>
</dbReference>
<evidence type="ECO:0000313" key="8">
    <source>
        <dbReference type="Proteomes" id="UP000324324"/>
    </source>
</evidence>
<dbReference type="GO" id="GO:0020037">
    <property type="term" value="F:heme binding"/>
    <property type="evidence" value="ECO:0007669"/>
    <property type="project" value="InterPro"/>
</dbReference>
<name>A0A5M8A3Z7_9BURK</name>
<dbReference type="SUPFAM" id="SSF54665">
    <property type="entry name" value="CO dehydrogenase molybdoprotein N-domain-like"/>
    <property type="match status" value="1"/>
</dbReference>
<dbReference type="SMART" id="SM01008">
    <property type="entry name" value="Ald_Xan_dh_C"/>
    <property type="match status" value="1"/>
</dbReference>
<dbReference type="InterPro" id="IPR051459">
    <property type="entry name" value="Cytochrome_c-type_DH"/>
</dbReference>
<keyword evidence="3 4" id="KW-0408">Iron</keyword>
<dbReference type="AlphaFoldDB" id="A0A5M8A3Z7"/>
<feature type="region of interest" description="Disordered" evidence="5">
    <location>
        <begin position="1024"/>
        <end position="1043"/>
    </location>
</feature>
<evidence type="ECO:0000256" key="1">
    <source>
        <dbReference type="ARBA" id="ARBA00022617"/>
    </source>
</evidence>
<dbReference type="GO" id="GO:0016491">
    <property type="term" value="F:oxidoreductase activity"/>
    <property type="evidence" value="ECO:0007669"/>
    <property type="project" value="InterPro"/>
</dbReference>
<dbReference type="Pfam" id="PF00034">
    <property type="entry name" value="Cytochrom_C"/>
    <property type="match status" value="1"/>
</dbReference>
<dbReference type="InterPro" id="IPR036909">
    <property type="entry name" value="Cyt_c-like_dom_sf"/>
</dbReference>
<dbReference type="Proteomes" id="UP000324324">
    <property type="component" value="Unassembled WGS sequence"/>
</dbReference>
<keyword evidence="1 4" id="KW-0349">Heme</keyword>
<feature type="domain" description="Cytochrome c" evidence="6">
    <location>
        <begin position="635"/>
        <end position="738"/>
    </location>
</feature>
<feature type="region of interest" description="Disordered" evidence="5">
    <location>
        <begin position="460"/>
        <end position="487"/>
    </location>
</feature>
<evidence type="ECO:0000256" key="5">
    <source>
        <dbReference type="SAM" id="MobiDB-lite"/>
    </source>
</evidence>
<keyword evidence="2 4" id="KW-0479">Metal-binding</keyword>
<dbReference type="InterPro" id="IPR000674">
    <property type="entry name" value="Ald_Oxase/Xan_DH_a/b"/>
</dbReference>
<dbReference type="InterPro" id="IPR037165">
    <property type="entry name" value="AldOxase/xan_DH_Mopterin-bd_sf"/>
</dbReference>
<dbReference type="EMBL" id="VWRN01000068">
    <property type="protein sequence ID" value="KAA6117379.1"/>
    <property type="molecule type" value="Genomic_DNA"/>
</dbReference>
<dbReference type="InterPro" id="IPR009056">
    <property type="entry name" value="Cyt_c-like_dom"/>
</dbReference>
<dbReference type="PANTHER" id="PTHR35008">
    <property type="entry name" value="BLL4482 PROTEIN-RELATED"/>
    <property type="match status" value="1"/>
</dbReference>
<feature type="domain" description="Cytochrome c" evidence="6">
    <location>
        <begin position="780"/>
        <end position="888"/>
    </location>
</feature>
<evidence type="ECO:0000313" key="7">
    <source>
        <dbReference type="EMBL" id="KAA6117379.1"/>
    </source>
</evidence>
<dbReference type="Gene3D" id="1.10.760.10">
    <property type="entry name" value="Cytochrome c-like domain"/>
    <property type="match status" value="3"/>
</dbReference>
<dbReference type="Gene3D" id="3.30.365.10">
    <property type="entry name" value="Aldehyde oxidase/xanthine dehydrogenase, molybdopterin binding domain"/>
    <property type="match status" value="2"/>
</dbReference>
<keyword evidence="8" id="KW-1185">Reference proteome</keyword>
<protein>
    <submittedName>
        <fullName evidence="7">C-type cytochrome</fullName>
    </submittedName>
</protein>
<dbReference type="GO" id="GO:0046872">
    <property type="term" value="F:metal ion binding"/>
    <property type="evidence" value="ECO:0007669"/>
    <property type="project" value="UniProtKB-KW"/>
</dbReference>
<evidence type="ECO:0000259" key="6">
    <source>
        <dbReference type="PROSITE" id="PS51007"/>
    </source>
</evidence>
<evidence type="ECO:0000256" key="4">
    <source>
        <dbReference type="PROSITE-ProRule" id="PRU00433"/>
    </source>
</evidence>
<feature type="domain" description="Cytochrome c" evidence="6">
    <location>
        <begin position="912"/>
        <end position="1002"/>
    </location>
</feature>
<organism evidence="7 8">
    <name type="scientific">Cupriavidus cauae</name>
    <dbReference type="NCBI Taxonomy" id="2608999"/>
    <lineage>
        <taxon>Bacteria</taxon>
        <taxon>Pseudomonadati</taxon>
        <taxon>Pseudomonadota</taxon>
        <taxon>Betaproteobacteria</taxon>
        <taxon>Burkholderiales</taxon>
        <taxon>Burkholderiaceae</taxon>
        <taxon>Cupriavidus</taxon>
    </lineage>
</organism>
<evidence type="ECO:0000256" key="3">
    <source>
        <dbReference type="ARBA" id="ARBA00023004"/>
    </source>
</evidence>
<comment type="caution">
    <text evidence="7">The sequence shown here is derived from an EMBL/GenBank/DDBJ whole genome shotgun (WGS) entry which is preliminary data.</text>
</comment>
<dbReference type="SUPFAM" id="SSF46626">
    <property type="entry name" value="Cytochrome c"/>
    <property type="match status" value="3"/>
</dbReference>
<proteinExistence type="predicted"/>
<dbReference type="PROSITE" id="PS51007">
    <property type="entry name" value="CYTC"/>
    <property type="match status" value="3"/>
</dbReference>
<evidence type="ECO:0000256" key="2">
    <source>
        <dbReference type="ARBA" id="ARBA00022723"/>
    </source>
</evidence>
<gene>
    <name evidence="7" type="ORF">F1599_23795</name>
</gene>
<dbReference type="InterPro" id="IPR036856">
    <property type="entry name" value="Ald_Oxase/Xan_DH_a/b_sf"/>
</dbReference>
<dbReference type="Pfam" id="PF13442">
    <property type="entry name" value="Cytochrome_CBB3"/>
    <property type="match status" value="1"/>
</dbReference>
<dbReference type="RefSeq" id="WP_150084747.1">
    <property type="nucleotide sequence ID" value="NZ_VWRN01000068.1"/>
</dbReference>
<feature type="compositionally biased region" description="Low complexity" evidence="5">
    <location>
        <begin position="1031"/>
        <end position="1043"/>
    </location>
</feature>
<reference evidence="7 8" key="1">
    <citation type="submission" date="2019-09" db="EMBL/GenBank/DDBJ databases">
        <title>Isolation of a novel species in the genus Cupriavidus from patients with sepsis using whole genome sequencing.</title>
        <authorList>
            <person name="Kweon O.J."/>
            <person name="Lee M.-K."/>
        </authorList>
    </citation>
    <scope>NUCLEOTIDE SEQUENCE [LARGE SCALE GENOMIC DNA]</scope>
    <source>
        <strain evidence="7 8">MKL-01</strain>
    </source>
</reference>